<dbReference type="InterPro" id="IPR014284">
    <property type="entry name" value="RNA_pol_sigma-70_dom"/>
</dbReference>
<dbReference type="RefSeq" id="WP_213171369.1">
    <property type="nucleotide sequence ID" value="NZ_CP070496.1"/>
</dbReference>
<dbReference type="GO" id="GO:0016987">
    <property type="term" value="F:sigma factor activity"/>
    <property type="evidence" value="ECO:0007669"/>
    <property type="project" value="UniProtKB-KW"/>
</dbReference>
<dbReference type="GO" id="GO:0003677">
    <property type="term" value="F:DNA binding"/>
    <property type="evidence" value="ECO:0007669"/>
    <property type="project" value="UniProtKB-KW"/>
</dbReference>
<keyword evidence="10" id="KW-1185">Reference proteome</keyword>
<name>A0A895XNL5_9ACTN</name>
<dbReference type="InterPro" id="IPR039425">
    <property type="entry name" value="RNA_pol_sigma-70-like"/>
</dbReference>
<reference evidence="9" key="1">
    <citation type="submission" date="2021-02" db="EMBL/GenBank/DDBJ databases">
        <title>Natronoglycomyces albus gen. nov., sp. nov, a haloalkaliphilic actinobacterium from a soda solonchak soil.</title>
        <authorList>
            <person name="Sorokin D.Y."/>
            <person name="Khijniak T.V."/>
            <person name="Zakharycheva A.P."/>
            <person name="Boueva O.V."/>
            <person name="Ariskina E.V."/>
            <person name="Hahnke R.L."/>
            <person name="Bunk B."/>
            <person name="Sproer C."/>
            <person name="Schumann P."/>
            <person name="Evtushenko L.I."/>
            <person name="Kublanov I.V."/>
        </authorList>
    </citation>
    <scope>NUCLEOTIDE SEQUENCE</scope>
    <source>
        <strain evidence="9">DSM 106290</strain>
    </source>
</reference>
<evidence type="ECO:0000256" key="6">
    <source>
        <dbReference type="SAM" id="MobiDB-lite"/>
    </source>
</evidence>
<evidence type="ECO:0000259" key="8">
    <source>
        <dbReference type="Pfam" id="PF08281"/>
    </source>
</evidence>
<dbReference type="Pfam" id="PF04542">
    <property type="entry name" value="Sigma70_r2"/>
    <property type="match status" value="1"/>
</dbReference>
<evidence type="ECO:0000313" key="10">
    <source>
        <dbReference type="Proteomes" id="UP000662939"/>
    </source>
</evidence>
<dbReference type="Gene3D" id="1.10.1740.10">
    <property type="match status" value="1"/>
</dbReference>
<dbReference type="InterPro" id="IPR013325">
    <property type="entry name" value="RNA_pol_sigma_r2"/>
</dbReference>
<dbReference type="KEGG" id="nav:JQS30_16705"/>
<keyword evidence="2" id="KW-0805">Transcription regulation</keyword>
<evidence type="ECO:0000259" key="7">
    <source>
        <dbReference type="Pfam" id="PF04542"/>
    </source>
</evidence>
<dbReference type="AlphaFoldDB" id="A0A895XNL5"/>
<protein>
    <submittedName>
        <fullName evidence="9">RNA polymerase sigma factor SigM</fullName>
    </submittedName>
</protein>
<proteinExistence type="inferred from homology"/>
<evidence type="ECO:0000256" key="2">
    <source>
        <dbReference type="ARBA" id="ARBA00023015"/>
    </source>
</evidence>
<dbReference type="NCBIfam" id="NF007225">
    <property type="entry name" value="PRK09643.1"/>
    <property type="match status" value="1"/>
</dbReference>
<dbReference type="InterPro" id="IPR036388">
    <property type="entry name" value="WH-like_DNA-bd_sf"/>
</dbReference>
<keyword evidence="5" id="KW-0804">Transcription</keyword>
<evidence type="ECO:0000256" key="1">
    <source>
        <dbReference type="ARBA" id="ARBA00010641"/>
    </source>
</evidence>
<accession>A0A895XNL5</accession>
<dbReference type="EMBL" id="CP070496">
    <property type="protein sequence ID" value="QSB05362.1"/>
    <property type="molecule type" value="Genomic_DNA"/>
</dbReference>
<dbReference type="SUPFAM" id="SSF88659">
    <property type="entry name" value="Sigma3 and sigma4 domains of RNA polymerase sigma factors"/>
    <property type="match status" value="1"/>
</dbReference>
<comment type="similarity">
    <text evidence="1">Belongs to the sigma-70 factor family. ECF subfamily.</text>
</comment>
<evidence type="ECO:0000256" key="3">
    <source>
        <dbReference type="ARBA" id="ARBA00023082"/>
    </source>
</evidence>
<keyword evidence="4" id="KW-0238">DNA-binding</keyword>
<sequence>MPKPTPNWTSDDSGEPTDAELLRRHVDGDSEAFGILFSRHRTRLWAVAVRTIGDGEEAADALQDAMVKAYRAASSFRGKSAVTTWLHRIVVNACLDRLRRNAARPADALPEHFDIPDSRPTPADSTTHMVVREALATLPFDQRAVLVYIDMLGYSVADTAQILQVRAGTVKSRAARARKRLASQLAELGNREGFSRVSPTDDAALGAPRTGQTDTENGAAGPPGEVASGTSEVRKEGKRP</sequence>
<dbReference type="NCBIfam" id="TIGR02937">
    <property type="entry name" value="sigma70-ECF"/>
    <property type="match status" value="1"/>
</dbReference>
<dbReference type="Gene3D" id="1.10.10.10">
    <property type="entry name" value="Winged helix-like DNA-binding domain superfamily/Winged helix DNA-binding domain"/>
    <property type="match status" value="1"/>
</dbReference>
<gene>
    <name evidence="9" type="primary">sigM</name>
    <name evidence="9" type="ORF">JQS30_16705</name>
</gene>
<dbReference type="Pfam" id="PF08281">
    <property type="entry name" value="Sigma70_r4_2"/>
    <property type="match status" value="1"/>
</dbReference>
<evidence type="ECO:0000313" key="9">
    <source>
        <dbReference type="EMBL" id="QSB05362.1"/>
    </source>
</evidence>
<dbReference type="InterPro" id="IPR007627">
    <property type="entry name" value="RNA_pol_sigma70_r2"/>
</dbReference>
<feature type="domain" description="RNA polymerase sigma factor 70 region 4 type 2" evidence="8">
    <location>
        <begin position="130"/>
        <end position="181"/>
    </location>
</feature>
<feature type="domain" description="RNA polymerase sigma-70 region 2" evidence="7">
    <location>
        <begin position="36"/>
        <end position="102"/>
    </location>
</feature>
<evidence type="ECO:0000256" key="5">
    <source>
        <dbReference type="ARBA" id="ARBA00023163"/>
    </source>
</evidence>
<dbReference type="InterPro" id="IPR013324">
    <property type="entry name" value="RNA_pol_sigma_r3/r4-like"/>
</dbReference>
<dbReference type="InterPro" id="IPR013249">
    <property type="entry name" value="RNA_pol_sigma70_r4_t2"/>
</dbReference>
<keyword evidence="3" id="KW-0731">Sigma factor</keyword>
<dbReference type="SUPFAM" id="SSF88946">
    <property type="entry name" value="Sigma2 domain of RNA polymerase sigma factors"/>
    <property type="match status" value="1"/>
</dbReference>
<feature type="region of interest" description="Disordered" evidence="6">
    <location>
        <begin position="192"/>
        <end position="240"/>
    </location>
</feature>
<dbReference type="Proteomes" id="UP000662939">
    <property type="component" value="Chromosome"/>
</dbReference>
<dbReference type="PANTHER" id="PTHR43133">
    <property type="entry name" value="RNA POLYMERASE ECF-TYPE SIGMA FACTO"/>
    <property type="match status" value="1"/>
</dbReference>
<dbReference type="GO" id="GO:0006352">
    <property type="term" value="P:DNA-templated transcription initiation"/>
    <property type="evidence" value="ECO:0007669"/>
    <property type="project" value="InterPro"/>
</dbReference>
<organism evidence="9 10">
    <name type="scientific">Natronoglycomyces albus</name>
    <dbReference type="NCBI Taxonomy" id="2811108"/>
    <lineage>
        <taxon>Bacteria</taxon>
        <taxon>Bacillati</taxon>
        <taxon>Actinomycetota</taxon>
        <taxon>Actinomycetes</taxon>
        <taxon>Glycomycetales</taxon>
        <taxon>Glycomycetaceae</taxon>
        <taxon>Natronoglycomyces</taxon>
    </lineage>
</organism>
<evidence type="ECO:0000256" key="4">
    <source>
        <dbReference type="ARBA" id="ARBA00023125"/>
    </source>
</evidence>
<dbReference type="PANTHER" id="PTHR43133:SF50">
    <property type="entry name" value="ECF RNA POLYMERASE SIGMA FACTOR SIGM"/>
    <property type="match status" value="1"/>
</dbReference>